<dbReference type="AlphaFoldDB" id="A0A4Z2EJH7"/>
<dbReference type="EMBL" id="SRLO01006215">
    <property type="protein sequence ID" value="TNN28973.1"/>
    <property type="molecule type" value="Genomic_DNA"/>
</dbReference>
<protein>
    <submittedName>
        <fullName evidence="2">Uncharacterized protein</fullName>
    </submittedName>
</protein>
<gene>
    <name evidence="2" type="ORF">EYF80_060881</name>
</gene>
<reference evidence="2 3" key="1">
    <citation type="submission" date="2019-03" db="EMBL/GenBank/DDBJ databases">
        <title>First draft genome of Liparis tanakae, snailfish: a comprehensive survey of snailfish specific genes.</title>
        <authorList>
            <person name="Kim W."/>
            <person name="Song I."/>
            <person name="Jeong J.-H."/>
            <person name="Kim D."/>
            <person name="Kim S."/>
            <person name="Ryu S."/>
            <person name="Song J.Y."/>
            <person name="Lee S.K."/>
        </authorList>
    </citation>
    <scope>NUCLEOTIDE SEQUENCE [LARGE SCALE GENOMIC DNA]</scope>
    <source>
        <tissue evidence="2">Muscle</tissue>
    </source>
</reference>
<feature type="compositionally biased region" description="Basic and acidic residues" evidence="1">
    <location>
        <begin position="42"/>
        <end position="62"/>
    </location>
</feature>
<keyword evidence="3" id="KW-1185">Reference proteome</keyword>
<organism evidence="2 3">
    <name type="scientific">Liparis tanakae</name>
    <name type="common">Tanaka's snailfish</name>
    <dbReference type="NCBI Taxonomy" id="230148"/>
    <lineage>
        <taxon>Eukaryota</taxon>
        <taxon>Metazoa</taxon>
        <taxon>Chordata</taxon>
        <taxon>Craniata</taxon>
        <taxon>Vertebrata</taxon>
        <taxon>Euteleostomi</taxon>
        <taxon>Actinopterygii</taxon>
        <taxon>Neopterygii</taxon>
        <taxon>Teleostei</taxon>
        <taxon>Neoteleostei</taxon>
        <taxon>Acanthomorphata</taxon>
        <taxon>Eupercaria</taxon>
        <taxon>Perciformes</taxon>
        <taxon>Cottioidei</taxon>
        <taxon>Cottales</taxon>
        <taxon>Liparidae</taxon>
        <taxon>Liparis</taxon>
    </lineage>
</organism>
<feature type="region of interest" description="Disordered" evidence="1">
    <location>
        <begin position="27"/>
        <end position="81"/>
    </location>
</feature>
<evidence type="ECO:0000313" key="2">
    <source>
        <dbReference type="EMBL" id="TNN28973.1"/>
    </source>
</evidence>
<evidence type="ECO:0000313" key="3">
    <source>
        <dbReference type="Proteomes" id="UP000314294"/>
    </source>
</evidence>
<feature type="compositionally biased region" description="Gly residues" evidence="1">
    <location>
        <begin position="68"/>
        <end position="78"/>
    </location>
</feature>
<dbReference type="Proteomes" id="UP000314294">
    <property type="component" value="Unassembled WGS sequence"/>
</dbReference>
<comment type="caution">
    <text evidence="2">The sequence shown here is derived from an EMBL/GenBank/DDBJ whole genome shotgun (WGS) entry which is preliminary data.</text>
</comment>
<sequence length="102" mass="11835">MQLDEEMMDTSREQLVCRSSTWLTTRRRPLMERTTASQPTAVKRDTHLYNDMERRGEEDAPRCMRRPGPGGGMEGWRSGGVEEWRSGVMEGWRSGGVEEWRS</sequence>
<evidence type="ECO:0000256" key="1">
    <source>
        <dbReference type="SAM" id="MobiDB-lite"/>
    </source>
</evidence>
<name>A0A4Z2EJH7_9TELE</name>
<accession>A0A4Z2EJH7</accession>
<proteinExistence type="predicted"/>